<organism evidence="2 3">
    <name type="scientific">Halosegnis rubeus</name>
    <dbReference type="NCBI Taxonomy" id="2212850"/>
    <lineage>
        <taxon>Archaea</taxon>
        <taxon>Methanobacteriati</taxon>
        <taxon>Methanobacteriota</taxon>
        <taxon>Stenosarchaea group</taxon>
        <taxon>Halobacteria</taxon>
        <taxon>Halobacteriales</taxon>
        <taxon>Natronomonadaceae</taxon>
        <taxon>Halosegnis</taxon>
    </lineage>
</organism>
<evidence type="ECO:0000256" key="1">
    <source>
        <dbReference type="SAM" id="Phobius"/>
    </source>
</evidence>
<evidence type="ECO:0000313" key="3">
    <source>
        <dbReference type="Proteomes" id="UP000326865"/>
    </source>
</evidence>
<dbReference type="PANTHER" id="PTHR35340">
    <property type="entry name" value="PQQ ENZYME REPEAT PROTEIN-RELATED"/>
    <property type="match status" value="1"/>
</dbReference>
<reference evidence="2 3" key="1">
    <citation type="submission" date="2019-10" db="EMBL/GenBank/DDBJ databases">
        <title>Unraveling microbial dark matter from salterns through culturing: the case of the genus Halosegnis.</title>
        <authorList>
            <person name="Duran-Viseras A."/>
            <person name="Andrei A.-S."/>
            <person name="Vera-Gargallo B."/>
            <person name="Ghai R."/>
            <person name="Sanchez-Porro C."/>
            <person name="Ventosa A."/>
        </authorList>
    </citation>
    <scope>NUCLEOTIDE SEQUENCE [LARGE SCALE GENOMIC DNA]</scope>
    <source>
        <strain evidence="2 3">F18-79</strain>
    </source>
</reference>
<name>A0A5N5UCP1_9EURY</name>
<dbReference type="RefSeq" id="WP_152133795.1">
    <property type="nucleotide sequence ID" value="NZ_QKKZ01000001.1"/>
</dbReference>
<dbReference type="EMBL" id="QKKZ01000001">
    <property type="protein sequence ID" value="KAB7516464.1"/>
    <property type="molecule type" value="Genomic_DNA"/>
</dbReference>
<dbReference type="PANTHER" id="PTHR35340:SF5">
    <property type="entry name" value="ASST-DOMAIN-CONTAINING PROTEIN"/>
    <property type="match status" value="1"/>
</dbReference>
<sequence length="443" mass="49120">MNGRAARLVVAALVVALLAPGVGAFATHDPTNAKPGIIIGDRGQTVVGIQGFHFRGGSEKTQARLVSIDDDTVDWQYSEQTFGETWFYDVDPLANGNFLATTARNGQTIIFELDPDTRERVWTERFDIEDTHDADLLPNGDLVVANMRATTDGVPDDKVFIYNRTTDERTWEWRFRDHYPESTDGGYDEDWTHVNDVDYIGDDQFLLSPRNFDQAIVVNRSTGDIDMRLGSDGDYDTLHEQHNPDYLTNAEGTPTLLVADSENDRIVEYEREGDGWNRTWTVGTEGSLNWPRDADRLPNGNTLVTDSLNHRVIEITPTGEIVWEYYVTWGPYDAERVGATDDGNWTGGSARSPTIADLNATGSYAVSGSANDPPIPGENGPSAFLDSVGLDGPASTWDHVVPWVKPVWASGWTFLAGVVGLLLGLAWGIIELWQNRDRLRRLG</sequence>
<dbReference type="InterPro" id="IPR010262">
    <property type="entry name" value="Arylsulfotransferase_bact"/>
</dbReference>
<dbReference type="InterPro" id="IPR053143">
    <property type="entry name" value="Arylsulfate_ST"/>
</dbReference>
<dbReference type="GO" id="GO:0004062">
    <property type="term" value="F:aryl sulfotransferase activity"/>
    <property type="evidence" value="ECO:0007669"/>
    <property type="project" value="InterPro"/>
</dbReference>
<dbReference type="SUPFAM" id="SSF63829">
    <property type="entry name" value="Calcium-dependent phosphotriesterase"/>
    <property type="match status" value="1"/>
</dbReference>
<keyword evidence="1" id="KW-1133">Transmembrane helix</keyword>
<keyword evidence="3" id="KW-1185">Reference proteome</keyword>
<dbReference type="Pfam" id="PF05935">
    <property type="entry name" value="Arylsulfotrans"/>
    <property type="match status" value="1"/>
</dbReference>
<protein>
    <submittedName>
        <fullName evidence="2">ArsR family transcriptional regulator</fullName>
    </submittedName>
</protein>
<dbReference type="InterPro" id="IPR011042">
    <property type="entry name" value="6-blade_b-propeller_TolB-like"/>
</dbReference>
<dbReference type="AlphaFoldDB" id="A0A5N5UCP1"/>
<dbReference type="Proteomes" id="UP000326865">
    <property type="component" value="Unassembled WGS sequence"/>
</dbReference>
<comment type="caution">
    <text evidence="2">The sequence shown here is derived from an EMBL/GenBank/DDBJ whole genome shotgun (WGS) entry which is preliminary data.</text>
</comment>
<keyword evidence="1" id="KW-0472">Membrane</keyword>
<accession>A0A5N5UCP1</accession>
<feature type="transmembrane region" description="Helical" evidence="1">
    <location>
        <begin position="412"/>
        <end position="433"/>
    </location>
</feature>
<proteinExistence type="predicted"/>
<dbReference type="Gene3D" id="2.120.10.30">
    <property type="entry name" value="TolB, C-terminal domain"/>
    <property type="match status" value="1"/>
</dbReference>
<keyword evidence="1" id="KW-0812">Transmembrane</keyword>
<evidence type="ECO:0000313" key="2">
    <source>
        <dbReference type="EMBL" id="KAB7516464.1"/>
    </source>
</evidence>
<gene>
    <name evidence="2" type="ORF">DM867_04940</name>
</gene>